<dbReference type="RefSeq" id="WP_089841823.1">
    <property type="nucleotide sequence ID" value="NZ_FNEJ01000001.1"/>
</dbReference>
<sequence>MPVAPPFPRLPSLNALRAFEAAARLGGFAQAAEELQVSPGAVAAQIKALEQDLGAPLFDRHARGVRLTALGQRALPEFVAAFDGLAAAMRGLRHDAAPARVHVAALPALAQLWLGPRLPALRARLPGVDVSVTALEQPPNLKRVPFDLCLFYTRELPPGAVDLGADQILPVCTPDLARSLSTPADLRHAVCLTDATWSEDWAHWAAIAAPGLDLSPRGPVFSLYALALQETLQGAGVLMAHGALVAQHLASGALVAPFAARVTLPRHLALWSLPEARRNPRMAQVMAALKHLA</sequence>
<dbReference type="PROSITE" id="PS50931">
    <property type="entry name" value="HTH_LYSR"/>
    <property type="match status" value="1"/>
</dbReference>
<dbReference type="InterPro" id="IPR036390">
    <property type="entry name" value="WH_DNA-bd_sf"/>
</dbReference>
<evidence type="ECO:0000313" key="7">
    <source>
        <dbReference type="Proteomes" id="UP000199093"/>
    </source>
</evidence>
<dbReference type="PANTHER" id="PTHR30537">
    <property type="entry name" value="HTH-TYPE TRANSCRIPTIONAL REGULATOR"/>
    <property type="match status" value="1"/>
</dbReference>
<dbReference type="STRING" id="555512.SAMN04487993_100130"/>
<keyword evidence="3" id="KW-0238">DNA-binding</keyword>
<dbReference type="GO" id="GO:0006351">
    <property type="term" value="P:DNA-templated transcription"/>
    <property type="evidence" value="ECO:0007669"/>
    <property type="project" value="TreeGrafter"/>
</dbReference>
<dbReference type="Proteomes" id="UP000199093">
    <property type="component" value="Unassembled WGS sequence"/>
</dbReference>
<evidence type="ECO:0000313" key="6">
    <source>
        <dbReference type="EMBL" id="SDI09842.1"/>
    </source>
</evidence>
<dbReference type="InterPro" id="IPR000847">
    <property type="entry name" value="LysR_HTH_N"/>
</dbReference>
<dbReference type="PRINTS" id="PR00039">
    <property type="entry name" value="HTHLYSR"/>
</dbReference>
<gene>
    <name evidence="6" type="ORF">SAMN04487993_100130</name>
</gene>
<keyword evidence="7" id="KW-1185">Reference proteome</keyword>
<comment type="similarity">
    <text evidence="1">Belongs to the LysR transcriptional regulatory family.</text>
</comment>
<evidence type="ECO:0000256" key="4">
    <source>
        <dbReference type="ARBA" id="ARBA00023163"/>
    </source>
</evidence>
<dbReference type="PANTHER" id="PTHR30537:SF26">
    <property type="entry name" value="GLYCINE CLEAVAGE SYSTEM TRANSCRIPTIONAL ACTIVATOR"/>
    <property type="match status" value="1"/>
</dbReference>
<dbReference type="SUPFAM" id="SSF53850">
    <property type="entry name" value="Periplasmic binding protein-like II"/>
    <property type="match status" value="1"/>
</dbReference>
<dbReference type="GO" id="GO:0043565">
    <property type="term" value="F:sequence-specific DNA binding"/>
    <property type="evidence" value="ECO:0007669"/>
    <property type="project" value="TreeGrafter"/>
</dbReference>
<dbReference type="Gene3D" id="3.40.190.10">
    <property type="entry name" value="Periplasmic binding protein-like II"/>
    <property type="match status" value="2"/>
</dbReference>
<evidence type="ECO:0000256" key="2">
    <source>
        <dbReference type="ARBA" id="ARBA00023015"/>
    </source>
</evidence>
<dbReference type="GO" id="GO:0003700">
    <property type="term" value="F:DNA-binding transcription factor activity"/>
    <property type="evidence" value="ECO:0007669"/>
    <property type="project" value="InterPro"/>
</dbReference>
<dbReference type="SUPFAM" id="SSF46785">
    <property type="entry name" value="Winged helix' DNA-binding domain"/>
    <property type="match status" value="1"/>
</dbReference>
<evidence type="ECO:0000259" key="5">
    <source>
        <dbReference type="PROSITE" id="PS50931"/>
    </source>
</evidence>
<dbReference type="Gene3D" id="1.10.10.10">
    <property type="entry name" value="Winged helix-like DNA-binding domain superfamily/Winged helix DNA-binding domain"/>
    <property type="match status" value="1"/>
</dbReference>
<keyword evidence="2" id="KW-0805">Transcription regulation</keyword>
<dbReference type="OrthoDB" id="9813056at2"/>
<protein>
    <submittedName>
        <fullName evidence="6">Transcriptional regulator, LysR family</fullName>
    </submittedName>
</protein>
<evidence type="ECO:0000256" key="3">
    <source>
        <dbReference type="ARBA" id="ARBA00023125"/>
    </source>
</evidence>
<proteinExistence type="inferred from homology"/>
<evidence type="ECO:0000256" key="1">
    <source>
        <dbReference type="ARBA" id="ARBA00009437"/>
    </source>
</evidence>
<accession>A0A1G8HTH1</accession>
<reference evidence="6 7" key="1">
    <citation type="submission" date="2016-10" db="EMBL/GenBank/DDBJ databases">
        <authorList>
            <person name="de Groot N.N."/>
        </authorList>
    </citation>
    <scope>NUCLEOTIDE SEQUENCE [LARGE SCALE GENOMIC DNA]</scope>
    <source>
        <strain evidence="6 7">DSM 26424</strain>
    </source>
</reference>
<name>A0A1G8HTH1_9RHOB</name>
<dbReference type="InterPro" id="IPR005119">
    <property type="entry name" value="LysR_subst-bd"/>
</dbReference>
<dbReference type="InterPro" id="IPR036388">
    <property type="entry name" value="WH-like_DNA-bd_sf"/>
</dbReference>
<organism evidence="6 7">
    <name type="scientific">Salipiger marinus</name>
    <dbReference type="NCBI Taxonomy" id="555512"/>
    <lineage>
        <taxon>Bacteria</taxon>
        <taxon>Pseudomonadati</taxon>
        <taxon>Pseudomonadota</taxon>
        <taxon>Alphaproteobacteria</taxon>
        <taxon>Rhodobacterales</taxon>
        <taxon>Roseobacteraceae</taxon>
        <taxon>Salipiger</taxon>
    </lineage>
</organism>
<dbReference type="EMBL" id="FNEJ01000001">
    <property type="protein sequence ID" value="SDI09842.1"/>
    <property type="molecule type" value="Genomic_DNA"/>
</dbReference>
<keyword evidence="4" id="KW-0804">Transcription</keyword>
<dbReference type="Pfam" id="PF03466">
    <property type="entry name" value="LysR_substrate"/>
    <property type="match status" value="1"/>
</dbReference>
<dbReference type="AlphaFoldDB" id="A0A1G8HTH1"/>
<dbReference type="InterPro" id="IPR058163">
    <property type="entry name" value="LysR-type_TF_proteobact-type"/>
</dbReference>
<feature type="domain" description="HTH lysR-type" evidence="5">
    <location>
        <begin position="11"/>
        <end position="68"/>
    </location>
</feature>
<dbReference type="Pfam" id="PF00126">
    <property type="entry name" value="HTH_1"/>
    <property type="match status" value="1"/>
</dbReference>